<dbReference type="EMBL" id="FJOG01000073">
    <property type="protein sequence ID" value="CZR69545.1"/>
    <property type="molecule type" value="Genomic_DNA"/>
</dbReference>
<dbReference type="AlphaFoldDB" id="A0A1L7XX90"/>
<proteinExistence type="predicted"/>
<reference evidence="1 2" key="1">
    <citation type="submission" date="2016-03" db="EMBL/GenBank/DDBJ databases">
        <authorList>
            <person name="Ploux O."/>
        </authorList>
    </citation>
    <scope>NUCLEOTIDE SEQUENCE [LARGE SCALE GENOMIC DNA]</scope>
    <source>
        <strain evidence="1 2">UAMH 11012</strain>
    </source>
</reference>
<organism evidence="1 2">
    <name type="scientific">Phialocephala subalpina</name>
    <dbReference type="NCBI Taxonomy" id="576137"/>
    <lineage>
        <taxon>Eukaryota</taxon>
        <taxon>Fungi</taxon>
        <taxon>Dikarya</taxon>
        <taxon>Ascomycota</taxon>
        <taxon>Pezizomycotina</taxon>
        <taxon>Leotiomycetes</taxon>
        <taxon>Helotiales</taxon>
        <taxon>Mollisiaceae</taxon>
        <taxon>Phialocephala</taxon>
        <taxon>Phialocephala fortinii species complex</taxon>
    </lineage>
</organism>
<accession>A0A1L7XX90</accession>
<gene>
    <name evidence="1" type="ORF">PAC_19445</name>
</gene>
<keyword evidence="2" id="KW-1185">Reference proteome</keyword>
<name>A0A1L7XX90_9HELO</name>
<protein>
    <submittedName>
        <fullName evidence="1">Uncharacterized protein</fullName>
    </submittedName>
</protein>
<dbReference type="Proteomes" id="UP000184330">
    <property type="component" value="Unassembled WGS sequence"/>
</dbReference>
<evidence type="ECO:0000313" key="2">
    <source>
        <dbReference type="Proteomes" id="UP000184330"/>
    </source>
</evidence>
<evidence type="ECO:0000313" key="1">
    <source>
        <dbReference type="EMBL" id="CZR69545.1"/>
    </source>
</evidence>
<sequence length="452" mass="51459">MLDIPAEMYDQIASQFEFCCPSTFDTWNYNAPSYQGYEFLLAYPNLYYGTPDIKSLQNLRLTSRSFHRAATRVLSKSTLIHWRVASKERTQIQSKHPKKDSELCLNRFVKYIELDFKDRIGWELQPPSTSEDKEPESASFPVRIAEVFGHATKLPNLQSLKADVPRWKSEYNPEPSNGHVQLNLDILQAFTQQLSQILTQPEQWKYLKDLRLALPSSHDYLQLSRTIPDELLARLDRLSLTVTDATGPDGAKQYLEYVDEDGSGQEVFPPSNIQVLYPNSVHSHGVFDIVSRCPNLKSLGIEGTHHLDTNVLKREKKAGLENLYLKRVRISAENLIILSLGDGPNRALSLSTLWFEDIELTAGTWTEVFSDLGICPELLYLNPVDLGYARNGESAGHRPWSPWGGHHHEDVANLWSTNEEDEETLMALMENLAQRAGGRGSYANFFEEQKML</sequence>
<dbReference type="SUPFAM" id="SSF52047">
    <property type="entry name" value="RNI-like"/>
    <property type="match status" value="1"/>
</dbReference>
<dbReference type="STRING" id="576137.A0A1L7XX90"/>
<dbReference type="OrthoDB" id="3799527at2759"/>